<reference evidence="2 3" key="1">
    <citation type="submission" date="2019-10" db="EMBL/GenBank/DDBJ databases">
        <title>Draft Genome Assembly of Rhodococcus zopfii DSM44189.</title>
        <authorList>
            <person name="Sutton J.M."/>
            <person name="Akob D.M."/>
            <person name="Bushman T.J."/>
        </authorList>
    </citation>
    <scope>NUCLEOTIDE SEQUENCE [LARGE SCALE GENOMIC DNA]</scope>
    <source>
        <strain evidence="2 3">DSM 44189</strain>
    </source>
</reference>
<dbReference type="Pfam" id="PF07143">
    <property type="entry name" value="CrtC"/>
    <property type="match status" value="1"/>
</dbReference>
<protein>
    <submittedName>
        <fullName evidence="2">Carotenoid 1,2-hydratase</fullName>
    </submittedName>
</protein>
<feature type="domain" description="AttH" evidence="1">
    <location>
        <begin position="115"/>
        <end position="198"/>
    </location>
</feature>
<accession>A0ABU3WSF0</accession>
<keyword evidence="3" id="KW-1185">Reference proteome</keyword>
<dbReference type="Gene3D" id="2.40.370.10">
    <property type="entry name" value="AttH-like domain"/>
    <property type="match status" value="1"/>
</dbReference>
<dbReference type="EMBL" id="WBMO01000001">
    <property type="protein sequence ID" value="MDV2476920.1"/>
    <property type="molecule type" value="Genomic_DNA"/>
</dbReference>
<evidence type="ECO:0000313" key="3">
    <source>
        <dbReference type="Proteomes" id="UP001275440"/>
    </source>
</evidence>
<dbReference type="InterPro" id="IPR023374">
    <property type="entry name" value="AttH-like_dom_sf"/>
</dbReference>
<evidence type="ECO:0000313" key="2">
    <source>
        <dbReference type="EMBL" id="MDV2476920.1"/>
    </source>
</evidence>
<organism evidence="2 3">
    <name type="scientific">Rhodococcus zopfii</name>
    <dbReference type="NCBI Taxonomy" id="43772"/>
    <lineage>
        <taxon>Bacteria</taxon>
        <taxon>Bacillati</taxon>
        <taxon>Actinomycetota</taxon>
        <taxon>Actinomycetes</taxon>
        <taxon>Mycobacteriales</taxon>
        <taxon>Nocardiaceae</taxon>
        <taxon>Rhodococcus</taxon>
    </lineage>
</organism>
<name>A0ABU3WSF0_9NOCA</name>
<comment type="caution">
    <text evidence="2">The sequence shown here is derived from an EMBL/GenBank/DDBJ whole genome shotgun (WGS) entry which is preliminary data.</text>
</comment>
<dbReference type="SUPFAM" id="SSF159245">
    <property type="entry name" value="AttH-like"/>
    <property type="match status" value="1"/>
</dbReference>
<dbReference type="InterPro" id="IPR010791">
    <property type="entry name" value="AttH_dom"/>
</dbReference>
<proteinExistence type="predicted"/>
<dbReference type="Proteomes" id="UP001275440">
    <property type="component" value="Unassembled WGS sequence"/>
</dbReference>
<evidence type="ECO:0000259" key="1">
    <source>
        <dbReference type="Pfam" id="PF07143"/>
    </source>
</evidence>
<gene>
    <name evidence="2" type="ORF">F8M49_19215</name>
</gene>
<sequence length="356" mass="40058">MGRNTVTALQIVEAWNGPGRRDGEITTVTPRDNGAHPSTDKHAFEHWYFDAHLDDGRIVVAMLQTRELVHRKPGVEIHVYSPDGKRREVVRQFTDADLAVSSEKCDVRVGTNLARLIGAENGLPVYRVKVAEGDLGFDLTFTAEVPPWMPGRGQTSYNDREFFAWVVGAPRAKVAGTVTIDGETTTVAGRGYHDHNWGVGDMKRIIDKWYWGRLYTEDFTLVYAMVHTQKKYGKHWSQPVMVARGGDVVVSNGEVEMTEGPTVFDPVADRTYPTWLRIRIPDVLDVRLNVREIVHAHNLLEDIPLAANPLLKPIVNRLVGRPGYFRFRSDFDLSVTVDGLTHERHGSTLHEMVALT</sequence>